<dbReference type="PANTHER" id="PTHR24330:SF19">
    <property type="entry name" value="MEDIATOR OF RNA POLYMERASE II TRANSCRIPTION SUBUNIT 29"/>
    <property type="match status" value="1"/>
</dbReference>
<dbReference type="Pfam" id="PF20566">
    <property type="entry name" value="Eap1"/>
    <property type="match status" value="1"/>
</dbReference>
<feature type="compositionally biased region" description="Basic and acidic residues" evidence="1">
    <location>
        <begin position="580"/>
        <end position="590"/>
    </location>
</feature>
<dbReference type="InterPro" id="IPR046784">
    <property type="entry name" value="Eap1"/>
</dbReference>
<feature type="compositionally biased region" description="Basic and acidic residues" evidence="1">
    <location>
        <begin position="437"/>
        <end position="448"/>
    </location>
</feature>
<feature type="region of interest" description="Disordered" evidence="1">
    <location>
        <begin position="404"/>
        <end position="886"/>
    </location>
</feature>
<feature type="compositionally biased region" description="Pro residues" evidence="1">
    <location>
        <begin position="816"/>
        <end position="846"/>
    </location>
</feature>
<dbReference type="PANTHER" id="PTHR24330">
    <property type="entry name" value="HOMEOBOX PROTEIN BARH-LIKE"/>
    <property type="match status" value="1"/>
</dbReference>
<feature type="region of interest" description="Disordered" evidence="1">
    <location>
        <begin position="271"/>
        <end position="386"/>
    </location>
</feature>
<sequence>MAIRRYTAEELYHLRTSPLVQKPDNLPAIEQWIDDAAQQQQQHQQQQQQQSQQPQQSTASKKLQRPGLTASASLGDGSPMGSFSTGQRPGLSRPVTSRNGEDISLGPPRTMFPSSRNIPRLADFPDRSGTTPAPADGSHAEEAETARSRFFADRQQRRITNDKDGRDARESWTRDRERRALAGDSDDHGREKSDRHGRHEKDQDGERRNGYGERHDTRWGGSRDDKRHNGERTGGWRDREQQRRERDGDRGHVEKDPEWFVEDAVVKKDQELGMGMARTQEDFQKWKESMGKPRKDLEKEEPLEPEPGQQQEPEARPANVAPLKLDGFNLPGWGANDAAASTGNAPAPTTKPGSKAKASRFASMFKPAEVTTPPPEPFVAPQAPPVEASAEDKVGFNRVLQMLGSTKIAPSPNPTNDQAPASPPANKTGFNGRPKSRFTDLFEARSPERLQSPPENPLRGDGTNSSIGRRMVDEPEYAGVFDPMQMPRGMNARQGYPPGATMTPETPGIPFNALREQQPPQSRPASGRINDFGPMFDPPARGAATPDNNIQNLLAQQQRSQRTAFDSNGSQQLLNLLKTDAARTNDKPNDAHPPGQQNFPPELFQRFGHENKTPAEPHAPKPRMPNQPPGLFEEQLMRNFAQQQQEPHQHQQQQQLLLQQMQENAQSQQRRAGQRAPGGAAPPPGFFDEQQILLQQQQQQLRRNYEVQQQQHFQHQPQSSQGSIGVRRMSGVPHIPQMGPPMPHPQQQQQQQPFYNGPPPGGDFAGGPPPPGFNPHMVRHHPPGFHNLPGMFQQQQQQQAHPQPQQPRNDQLPSPAGFPPHPPPPQAGMPPPGFYGMPPPQGPPLPQQQQQQQQQHMRGPPPPPGGGGGGYGVQILPPGIGEPGRR</sequence>
<reference evidence="3" key="3">
    <citation type="submission" date="2025-08" db="UniProtKB">
        <authorList>
            <consortium name="RefSeq"/>
        </authorList>
    </citation>
    <scope>IDENTIFICATION</scope>
    <source>
        <strain evidence="3">CBS 342.82</strain>
    </source>
</reference>
<organism evidence="3">
    <name type="scientific">Dissoconium aciculare CBS 342.82</name>
    <dbReference type="NCBI Taxonomy" id="1314786"/>
    <lineage>
        <taxon>Eukaryota</taxon>
        <taxon>Fungi</taxon>
        <taxon>Dikarya</taxon>
        <taxon>Ascomycota</taxon>
        <taxon>Pezizomycotina</taxon>
        <taxon>Dothideomycetes</taxon>
        <taxon>Dothideomycetidae</taxon>
        <taxon>Mycosphaerellales</taxon>
        <taxon>Dissoconiaceae</taxon>
        <taxon>Dissoconium</taxon>
    </lineage>
</organism>
<reference evidence="3" key="1">
    <citation type="submission" date="2020-01" db="EMBL/GenBank/DDBJ databases">
        <authorList>
            <consortium name="DOE Joint Genome Institute"/>
            <person name="Haridas S."/>
            <person name="Albert R."/>
            <person name="Binder M."/>
            <person name="Bloem J."/>
            <person name="Labutti K."/>
            <person name="Salamov A."/>
            <person name="Andreopoulos B."/>
            <person name="Baker S.E."/>
            <person name="Barry K."/>
            <person name="Bills G."/>
            <person name="Bluhm B.H."/>
            <person name="Cannon C."/>
            <person name="Castanera R."/>
            <person name="Culley D.E."/>
            <person name="Daum C."/>
            <person name="Ezra D."/>
            <person name="Gonzalez J.B."/>
            <person name="Henrissat B."/>
            <person name="Kuo A."/>
            <person name="Liang C."/>
            <person name="Lipzen A."/>
            <person name="Lutzoni F."/>
            <person name="Magnuson J."/>
            <person name="Mondo S."/>
            <person name="Nolan M."/>
            <person name="Ohm R."/>
            <person name="Pangilinan J."/>
            <person name="Park H.-J."/>
            <person name="Ramirez L."/>
            <person name="Alfaro M."/>
            <person name="Sun H."/>
            <person name="Tritt A."/>
            <person name="Yoshinaga Y."/>
            <person name="Zwiers L.-H."/>
            <person name="Turgeon B.G."/>
            <person name="Goodwin S.B."/>
            <person name="Spatafora J.W."/>
            <person name="Crous P.W."/>
            <person name="Grigoriev I.V."/>
        </authorList>
    </citation>
    <scope>NUCLEOTIDE SEQUENCE</scope>
    <source>
        <strain evidence="3">CBS 342.82</strain>
    </source>
</reference>
<feature type="compositionally biased region" description="Basic and acidic residues" evidence="1">
    <location>
        <begin position="138"/>
        <end position="259"/>
    </location>
</feature>
<feature type="compositionally biased region" description="Low complexity" evidence="1">
    <location>
        <begin position="847"/>
        <end position="858"/>
    </location>
</feature>
<accession>A0A6J3M2G9</accession>
<feature type="compositionally biased region" description="Low complexity" evidence="1">
    <location>
        <begin position="745"/>
        <end position="755"/>
    </location>
</feature>
<feature type="compositionally biased region" description="Polar residues" evidence="1">
    <location>
        <begin position="546"/>
        <end position="574"/>
    </location>
</feature>
<feature type="compositionally biased region" description="Low complexity" evidence="1">
    <location>
        <begin position="690"/>
        <end position="721"/>
    </location>
</feature>
<feature type="compositionally biased region" description="Basic and acidic residues" evidence="1">
    <location>
        <begin position="279"/>
        <end position="302"/>
    </location>
</feature>
<feature type="compositionally biased region" description="Low complexity" evidence="1">
    <location>
        <begin position="642"/>
        <end position="679"/>
    </location>
</feature>
<name>A0A6J3M2G9_9PEZI</name>
<dbReference type="RefSeq" id="XP_033458730.1">
    <property type="nucleotide sequence ID" value="XM_033606519.1"/>
</dbReference>
<evidence type="ECO:0000256" key="1">
    <source>
        <dbReference type="SAM" id="MobiDB-lite"/>
    </source>
</evidence>
<dbReference type="OrthoDB" id="2504266at2759"/>
<feature type="compositionally biased region" description="Low complexity" evidence="1">
    <location>
        <begin position="38"/>
        <end position="56"/>
    </location>
</feature>
<feature type="region of interest" description="Disordered" evidence="1">
    <location>
        <begin position="17"/>
        <end position="259"/>
    </location>
</feature>
<feature type="compositionally biased region" description="Basic and acidic residues" evidence="1">
    <location>
        <begin position="607"/>
        <end position="619"/>
    </location>
</feature>
<gene>
    <name evidence="3" type="ORF">K489DRAFT_389544</name>
</gene>
<feature type="compositionally biased region" description="Pro residues" evidence="1">
    <location>
        <begin position="372"/>
        <end position="384"/>
    </location>
</feature>
<dbReference type="Proteomes" id="UP000504637">
    <property type="component" value="Unplaced"/>
</dbReference>
<dbReference type="AlphaFoldDB" id="A0A6J3M2G9"/>
<keyword evidence="2" id="KW-1185">Reference proteome</keyword>
<evidence type="ECO:0000313" key="3">
    <source>
        <dbReference type="RefSeq" id="XP_033458730.1"/>
    </source>
</evidence>
<feature type="compositionally biased region" description="Pro residues" evidence="1">
    <location>
        <begin position="756"/>
        <end position="773"/>
    </location>
</feature>
<dbReference type="InterPro" id="IPR052145">
    <property type="entry name" value="Mediator/Homeobox_domain"/>
</dbReference>
<reference evidence="3" key="2">
    <citation type="submission" date="2020-04" db="EMBL/GenBank/DDBJ databases">
        <authorList>
            <consortium name="NCBI Genome Project"/>
        </authorList>
    </citation>
    <scope>NUCLEOTIDE SEQUENCE</scope>
    <source>
        <strain evidence="3">CBS 342.82</strain>
    </source>
</reference>
<protein>
    <submittedName>
        <fullName evidence="3">Uncharacterized protein</fullName>
    </submittedName>
</protein>
<evidence type="ECO:0000313" key="2">
    <source>
        <dbReference type="Proteomes" id="UP000504637"/>
    </source>
</evidence>
<feature type="compositionally biased region" description="Low complexity" evidence="1">
    <location>
        <begin position="793"/>
        <end position="807"/>
    </location>
</feature>
<proteinExistence type="predicted"/>
<dbReference type="GeneID" id="54364319"/>